<dbReference type="EMBL" id="JANCYU010000035">
    <property type="protein sequence ID" value="KAK4525921.1"/>
    <property type="molecule type" value="Genomic_DNA"/>
</dbReference>
<keyword evidence="1" id="KW-0175">Coiled coil</keyword>
<dbReference type="AlphaFoldDB" id="A0AAV9IFC8"/>
<accession>A0AAV9IFC8</accession>
<gene>
    <name evidence="2" type="ORF">GAYE_SCF18G3830</name>
</gene>
<evidence type="ECO:0000313" key="2">
    <source>
        <dbReference type="EMBL" id="KAK4525921.1"/>
    </source>
</evidence>
<organism evidence="2 3">
    <name type="scientific">Galdieria yellowstonensis</name>
    <dbReference type="NCBI Taxonomy" id="3028027"/>
    <lineage>
        <taxon>Eukaryota</taxon>
        <taxon>Rhodophyta</taxon>
        <taxon>Bangiophyceae</taxon>
        <taxon>Galdieriales</taxon>
        <taxon>Galdieriaceae</taxon>
        <taxon>Galdieria</taxon>
    </lineage>
</organism>
<feature type="coiled-coil region" evidence="1">
    <location>
        <begin position="154"/>
        <end position="185"/>
    </location>
</feature>
<name>A0AAV9IFC8_9RHOD</name>
<sequence>MAQLAIETLEDLYNNLTILQFWKDRPPTPFLEYVEYCKKDLRDNKSTLFLQILQFLISQNATWKELKHKGLLRLPGSLVEHREFMNNAVEFLSSTFPELHLGKSSFTGSKIVETLRIISIRTLANLCKQRDLCCENSDIKYDDETRVRALKLLIANEVRKHQQLKADAQQKRKKLLLAVKNIRKNLESIVVHFDTLKAGNEVSSDSEYTVYDDEQVANLTLSYISKFNEMLSSAMASEDKFNSLPSLKSSDLQHYQTLFNRNILRLTFREEDKVEDERSSYEVLQSSATQETCAMDDAVYNFIRKAESIIPQSLHHM</sequence>
<evidence type="ECO:0000256" key="1">
    <source>
        <dbReference type="SAM" id="Coils"/>
    </source>
</evidence>
<comment type="caution">
    <text evidence="2">The sequence shown here is derived from an EMBL/GenBank/DDBJ whole genome shotgun (WGS) entry which is preliminary data.</text>
</comment>
<protein>
    <recommendedName>
        <fullName evidence="4">HAUS augmin-like complex subunit 6 N-terminal domain-containing protein</fullName>
    </recommendedName>
</protein>
<evidence type="ECO:0000313" key="3">
    <source>
        <dbReference type="Proteomes" id="UP001300502"/>
    </source>
</evidence>
<proteinExistence type="predicted"/>
<evidence type="ECO:0008006" key="4">
    <source>
        <dbReference type="Google" id="ProtNLM"/>
    </source>
</evidence>
<dbReference type="Proteomes" id="UP001300502">
    <property type="component" value="Unassembled WGS sequence"/>
</dbReference>
<keyword evidence="3" id="KW-1185">Reference proteome</keyword>
<reference evidence="2 3" key="1">
    <citation type="submission" date="2022-07" db="EMBL/GenBank/DDBJ databases">
        <title>Genome-wide signatures of adaptation to extreme environments.</title>
        <authorList>
            <person name="Cho C.H."/>
            <person name="Yoon H.S."/>
        </authorList>
    </citation>
    <scope>NUCLEOTIDE SEQUENCE [LARGE SCALE GENOMIC DNA]</scope>
    <source>
        <strain evidence="2 3">108.79 E11</strain>
    </source>
</reference>